<reference evidence="2" key="1">
    <citation type="journal article" date="2020" name="New Phytol.">
        <title>Comparative genomics reveals dynamic genome evolution in host specialist ectomycorrhizal fungi.</title>
        <authorList>
            <person name="Lofgren L.A."/>
            <person name="Nguyen N.H."/>
            <person name="Vilgalys R."/>
            <person name="Ruytinx J."/>
            <person name="Liao H.L."/>
            <person name="Branco S."/>
            <person name="Kuo A."/>
            <person name="LaButti K."/>
            <person name="Lipzen A."/>
            <person name="Andreopoulos W."/>
            <person name="Pangilinan J."/>
            <person name="Riley R."/>
            <person name="Hundley H."/>
            <person name="Na H."/>
            <person name="Barry K."/>
            <person name="Grigoriev I.V."/>
            <person name="Stajich J.E."/>
            <person name="Kennedy P.G."/>
        </authorList>
    </citation>
    <scope>NUCLEOTIDE SEQUENCE</scope>
    <source>
        <strain evidence="2">MN1</strain>
    </source>
</reference>
<keyword evidence="3" id="KW-1185">Reference proteome</keyword>
<evidence type="ECO:0000256" key="1">
    <source>
        <dbReference type="SAM" id="MobiDB-lite"/>
    </source>
</evidence>
<dbReference type="Proteomes" id="UP000807769">
    <property type="component" value="Unassembled WGS sequence"/>
</dbReference>
<feature type="region of interest" description="Disordered" evidence="1">
    <location>
        <begin position="524"/>
        <end position="570"/>
    </location>
</feature>
<sequence length="886" mass="94587">MAADEVAPPAQQNPLRGHGSRGGFNKDFHNRRGGSFNTGHQHHQNNAAFRGRGQGHTSGRAGRQDGSTNFGNRDASQFASSGKKDENRRTLTDFKIVGLEMPELGWTWGVLPSPVKAEEKEVAASLLESSQEQVKDEDMHVGVPKLEPAPTADAADTKLDAPYQEQSSSLTTPPPSRIRIYFHTPVSPDDLHPIPHNASYTAPPDTRKGKRKKLEDDDGDAEEGRERPPPPRSSQMDDNISVDLDGVGRGSAAPSVAETASEGDWLMAAIAEDEGDVGADADVDAATTVDDMDEEESHAASVPHFVPATNTFLNGNGPHSTDMDGIASSGGVHEQSDGLHAGDNHDAVPNAEGVKPSASSDVAAVDLGVNHGGAVATQPNVDILVSAPEEGGDVSPATQPVDDENVDKLFDASATLADPSHAIYLSSSFDTSSSTGHGSPPVVQSDMPHSEKQSADHAGFLDTQVSDTQISDTNPLQTEASLASTILDEDMGVGTYSEEQAVLELTGEISVEHEEVTVHAKSVNESADQEHLPEPPASPTSNTLLSTSSGSTYGEPSYPPASTAVSKGGPVPSANRLSISYAAGSRRLVVDAGVVEYLKVYRSEGRIEVHISLDKGSDDGLKGVLIEGLSDATKSYSPLPTLSEASSTDETLPSFSKVLLPSKITLMVHLDTERPLSEPKWVKSGDVQEWLKSMFGRMFWVAGDAADGWEKKIVVVDPDPVRFHYLDRSLDPDYFVSKAPTIWTVLDGWAVNSPVGVPTERQRFVKTHLTEVDNMMEILLRLVRGERATPFSQSTPAISAPSVSGPLLAALSQSSSHGAQQTHVSLAVLALFHMSVDFARKASGDKGKAEAEEKMSEIIRCLPSHLLYKSLDGMFKEWRADKKGSR</sequence>
<feature type="compositionally biased region" description="Low complexity" evidence="1">
    <location>
        <begin position="539"/>
        <end position="552"/>
    </location>
</feature>
<feature type="compositionally biased region" description="Low complexity" evidence="1">
    <location>
        <begin position="429"/>
        <end position="439"/>
    </location>
</feature>
<evidence type="ECO:0000313" key="2">
    <source>
        <dbReference type="EMBL" id="KAG1820547.1"/>
    </source>
</evidence>
<feature type="compositionally biased region" description="Polar residues" evidence="1">
    <location>
        <begin position="65"/>
        <end position="80"/>
    </location>
</feature>
<dbReference type="EMBL" id="JABBWG010000008">
    <property type="protein sequence ID" value="KAG1820547.1"/>
    <property type="molecule type" value="Genomic_DNA"/>
</dbReference>
<organism evidence="2 3">
    <name type="scientific">Suillus subaureus</name>
    <dbReference type="NCBI Taxonomy" id="48587"/>
    <lineage>
        <taxon>Eukaryota</taxon>
        <taxon>Fungi</taxon>
        <taxon>Dikarya</taxon>
        <taxon>Basidiomycota</taxon>
        <taxon>Agaricomycotina</taxon>
        <taxon>Agaricomycetes</taxon>
        <taxon>Agaricomycetidae</taxon>
        <taxon>Boletales</taxon>
        <taxon>Suillineae</taxon>
        <taxon>Suillaceae</taxon>
        <taxon>Suillus</taxon>
    </lineage>
</organism>
<accession>A0A9P7JG44</accession>
<name>A0A9P7JG44_9AGAM</name>
<dbReference type="RefSeq" id="XP_041195818.1">
    <property type="nucleotide sequence ID" value="XM_041328899.1"/>
</dbReference>
<evidence type="ECO:0000313" key="3">
    <source>
        <dbReference type="Proteomes" id="UP000807769"/>
    </source>
</evidence>
<feature type="region of interest" description="Disordered" evidence="1">
    <location>
        <begin position="126"/>
        <end position="260"/>
    </location>
</feature>
<protein>
    <submittedName>
        <fullName evidence="2">Uncharacterized protein</fullName>
    </submittedName>
</protein>
<comment type="caution">
    <text evidence="2">The sequence shown here is derived from an EMBL/GenBank/DDBJ whole genome shotgun (WGS) entry which is preliminary data.</text>
</comment>
<proteinExistence type="predicted"/>
<dbReference type="GeneID" id="64622916"/>
<dbReference type="AlphaFoldDB" id="A0A9P7JG44"/>
<feature type="compositionally biased region" description="Polar residues" evidence="1">
    <location>
        <begin position="35"/>
        <end position="47"/>
    </location>
</feature>
<feature type="region of interest" description="Disordered" evidence="1">
    <location>
        <begin position="1"/>
        <end position="86"/>
    </location>
</feature>
<feature type="region of interest" description="Disordered" evidence="1">
    <location>
        <begin position="429"/>
        <end position="456"/>
    </location>
</feature>
<gene>
    <name evidence="2" type="ORF">BJ212DRAFT_1037050</name>
</gene>
<dbReference type="OrthoDB" id="431557at2759"/>